<dbReference type="PROSITE" id="PS51257">
    <property type="entry name" value="PROKAR_LIPOPROTEIN"/>
    <property type="match status" value="1"/>
</dbReference>
<organism evidence="2 3">
    <name type="scientific">Methylobacter tundripaludum</name>
    <dbReference type="NCBI Taxonomy" id="173365"/>
    <lineage>
        <taxon>Bacteria</taxon>
        <taxon>Pseudomonadati</taxon>
        <taxon>Pseudomonadota</taxon>
        <taxon>Gammaproteobacteria</taxon>
        <taxon>Methylococcales</taxon>
        <taxon>Methylococcaceae</taxon>
        <taxon>Methylobacter</taxon>
    </lineage>
</organism>
<dbReference type="Proteomes" id="UP000240010">
    <property type="component" value="Unassembled WGS sequence"/>
</dbReference>
<evidence type="ECO:0000313" key="3">
    <source>
        <dbReference type="Proteomes" id="UP000240010"/>
    </source>
</evidence>
<dbReference type="Pfam" id="PF07007">
    <property type="entry name" value="LprI"/>
    <property type="match status" value="1"/>
</dbReference>
<evidence type="ECO:0000313" key="2">
    <source>
        <dbReference type="EMBL" id="PPK73941.1"/>
    </source>
</evidence>
<dbReference type="Gene3D" id="1.20.1270.180">
    <property type="match status" value="1"/>
</dbReference>
<sequence length="161" mass="18088">MTKSKPTASVVQIALGCFLLVLHAPEIDARGRCELVPESWAPSLEQVSGYLEEAAKADTKASQQTLNQNSQNLADICDAQLYILYIELMQRLDARGQAELFKEQKRWLGKRVDYAQSAVVSKGGSLAPLEYNGAYKKYTEDRLLQLQKRLQQQPKLKSSEK</sequence>
<gene>
    <name evidence="2" type="ORF">B0F87_11352</name>
</gene>
<reference evidence="2 3" key="1">
    <citation type="submission" date="2018-02" db="EMBL/GenBank/DDBJ databases">
        <title>Subsurface microbial communities from deep shales in Ohio and West Virginia, USA.</title>
        <authorList>
            <person name="Wrighton K."/>
        </authorList>
    </citation>
    <scope>NUCLEOTIDE SEQUENCE [LARGE SCALE GENOMIC DNA]</scope>
    <source>
        <strain evidence="2 3">OWC-DMM</strain>
    </source>
</reference>
<feature type="domain" description="Lysozyme inhibitor LprI-like N-terminal" evidence="1">
    <location>
        <begin position="57"/>
        <end position="146"/>
    </location>
</feature>
<protein>
    <submittedName>
        <fullName evidence="2">Uncharacterized protein DUF1311</fullName>
    </submittedName>
</protein>
<dbReference type="EMBL" id="PTIZ01000013">
    <property type="protein sequence ID" value="PPK73941.1"/>
    <property type="molecule type" value="Genomic_DNA"/>
</dbReference>
<name>A0A2S6H935_9GAMM</name>
<accession>A0A2S6H935</accession>
<comment type="caution">
    <text evidence="2">The sequence shown here is derived from an EMBL/GenBank/DDBJ whole genome shotgun (WGS) entry which is preliminary data.</text>
</comment>
<evidence type="ECO:0000259" key="1">
    <source>
        <dbReference type="Pfam" id="PF07007"/>
    </source>
</evidence>
<dbReference type="AlphaFoldDB" id="A0A2S6H935"/>
<dbReference type="RefSeq" id="WP_104430215.1">
    <property type="nucleotide sequence ID" value="NZ_PTIZ01000013.1"/>
</dbReference>
<dbReference type="InterPro" id="IPR009739">
    <property type="entry name" value="LprI-like_N"/>
</dbReference>
<proteinExistence type="predicted"/>